<reference evidence="2 3" key="1">
    <citation type="journal article" date="2019" name="Proc. Natl. Acad. Sci. U.S.A.">
        <title>Regulatory changes in pterin and carotenoid genes underlie balanced color polymorphisms in the wall lizard.</title>
        <authorList>
            <person name="Andrade P."/>
            <person name="Pinho C."/>
            <person name="Perez I de Lanuza G."/>
            <person name="Afonso S."/>
            <person name="Brejcha J."/>
            <person name="Rubin C.J."/>
            <person name="Wallerman O."/>
            <person name="Pereira P."/>
            <person name="Sabatino S.J."/>
            <person name="Bellati A."/>
            <person name="Pellitteri-Rosa D."/>
            <person name="Bosakova Z."/>
            <person name="Bunikis I."/>
            <person name="Carretero M.A."/>
            <person name="Feiner N."/>
            <person name="Marsik P."/>
            <person name="Pauperio F."/>
            <person name="Salvi D."/>
            <person name="Soler L."/>
            <person name="While G.M."/>
            <person name="Uller T."/>
            <person name="Font E."/>
            <person name="Andersson L."/>
            <person name="Carneiro M."/>
        </authorList>
    </citation>
    <scope>NUCLEOTIDE SEQUENCE</scope>
</reference>
<dbReference type="Ensembl" id="ENSPMRT00000023382.1">
    <property type="protein sequence ID" value="ENSPMRP00000022013.1"/>
    <property type="gene ID" value="ENSPMRG00000014318.1"/>
</dbReference>
<proteinExistence type="predicted"/>
<accession>A0A670JC35</accession>
<dbReference type="GeneTree" id="ENSGT00940000162486"/>
<sequence length="133" mass="15599">MASDQGYTVVDVYQGWCGPCKAVVNLFRKIRNEFGDDLLRFAVAEVDSVDALEKYRGKCEPTFLFYAFLYFFRQFNESPSCVGVLFLWLCKQCHSQPKHRKWKGMICLLPVERVVLQINRMSQLKHLPQVVWK</sequence>
<dbReference type="InterPro" id="IPR051766">
    <property type="entry name" value="TXND_domain-containing"/>
</dbReference>
<dbReference type="Gene3D" id="3.40.30.10">
    <property type="entry name" value="Glutaredoxin"/>
    <property type="match status" value="1"/>
</dbReference>
<feature type="domain" description="Thioredoxin" evidence="1">
    <location>
        <begin position="5"/>
        <end position="66"/>
    </location>
</feature>
<dbReference type="PANTHER" id="PTHR46135:SF3">
    <property type="entry name" value="NME_NM23 FAMILY MEMBER 8"/>
    <property type="match status" value="1"/>
</dbReference>
<dbReference type="InterPro" id="IPR017937">
    <property type="entry name" value="Thioredoxin_CS"/>
</dbReference>
<dbReference type="InterPro" id="IPR036249">
    <property type="entry name" value="Thioredoxin-like_sf"/>
</dbReference>
<dbReference type="PROSITE" id="PS00194">
    <property type="entry name" value="THIOREDOXIN_1"/>
    <property type="match status" value="1"/>
</dbReference>
<evidence type="ECO:0000313" key="2">
    <source>
        <dbReference type="Ensembl" id="ENSPMRP00000022013.1"/>
    </source>
</evidence>
<protein>
    <recommendedName>
        <fullName evidence="1">Thioredoxin domain-containing protein</fullName>
    </recommendedName>
</protein>
<keyword evidence="3" id="KW-1185">Reference proteome</keyword>
<dbReference type="SUPFAM" id="SSF52833">
    <property type="entry name" value="Thioredoxin-like"/>
    <property type="match status" value="1"/>
</dbReference>
<dbReference type="AlphaFoldDB" id="A0A670JC35"/>
<dbReference type="Proteomes" id="UP000472272">
    <property type="component" value="Chromosome 5"/>
</dbReference>
<reference evidence="2" key="3">
    <citation type="submission" date="2025-09" db="UniProtKB">
        <authorList>
            <consortium name="Ensembl"/>
        </authorList>
    </citation>
    <scope>IDENTIFICATION</scope>
</reference>
<organism evidence="2 3">
    <name type="scientific">Podarcis muralis</name>
    <name type="common">Wall lizard</name>
    <name type="synonym">Lacerta muralis</name>
    <dbReference type="NCBI Taxonomy" id="64176"/>
    <lineage>
        <taxon>Eukaryota</taxon>
        <taxon>Metazoa</taxon>
        <taxon>Chordata</taxon>
        <taxon>Craniata</taxon>
        <taxon>Vertebrata</taxon>
        <taxon>Euteleostomi</taxon>
        <taxon>Lepidosauria</taxon>
        <taxon>Squamata</taxon>
        <taxon>Bifurcata</taxon>
        <taxon>Unidentata</taxon>
        <taxon>Episquamata</taxon>
        <taxon>Laterata</taxon>
        <taxon>Lacertibaenia</taxon>
        <taxon>Lacertidae</taxon>
        <taxon>Podarcis</taxon>
    </lineage>
</organism>
<dbReference type="Pfam" id="PF00085">
    <property type="entry name" value="Thioredoxin"/>
    <property type="match status" value="1"/>
</dbReference>
<name>A0A670JC35_PODMU</name>
<dbReference type="PANTHER" id="PTHR46135">
    <property type="entry name" value="NME/NM23 FAMILY MEMBER 8"/>
    <property type="match status" value="1"/>
</dbReference>
<evidence type="ECO:0000259" key="1">
    <source>
        <dbReference type="Pfam" id="PF00085"/>
    </source>
</evidence>
<reference evidence="2" key="2">
    <citation type="submission" date="2025-08" db="UniProtKB">
        <authorList>
            <consortium name="Ensembl"/>
        </authorList>
    </citation>
    <scope>IDENTIFICATION</scope>
</reference>
<dbReference type="InterPro" id="IPR013766">
    <property type="entry name" value="Thioredoxin_domain"/>
</dbReference>
<evidence type="ECO:0000313" key="3">
    <source>
        <dbReference type="Proteomes" id="UP000472272"/>
    </source>
</evidence>